<feature type="transmembrane region" description="Helical" evidence="2">
    <location>
        <begin position="225"/>
        <end position="244"/>
    </location>
</feature>
<sequence length="384" mass="39994">MSEEKKEGKPGCVWFVVALVLVAAVWAGISELGSASPPGPGEFHNADTTAYSSTTRYDGGLLPTFSPDAAQELTTGLAELEKAYGVCFGYSLEDGSTKKSQVGSSRGPGVPANTCPRWLETRVAVGYTSDSSESLDAVGVQVEGSPDFRRSTFPRQEDFARLGVNAPSLVEDPVGGTGHAALGLPLLMIESGGLEAVPTPPPADRPVPKPLGRAGSSDFPLSTTLTLSGLGAGILLCVVLGFWMRARAKKKDAPSPTGPQTPAPGHPQPGAGFPQQPGQSPQPGQSQYPPQQPGQAPQQQTGPSQYPPQQSGGFPQQPGQAPQSGQAQHPAQQGGPPQRSGGFPQQPGQTPPWPQQGGPQYPRQLWPGQQQPPYPPHQPPPAGR</sequence>
<accession>A0ABS4PSQ5</accession>
<organism evidence="3 4">
    <name type="scientific">Amycolatopsis magusensis</name>
    <dbReference type="NCBI Taxonomy" id="882444"/>
    <lineage>
        <taxon>Bacteria</taxon>
        <taxon>Bacillati</taxon>
        <taxon>Actinomycetota</taxon>
        <taxon>Actinomycetes</taxon>
        <taxon>Pseudonocardiales</taxon>
        <taxon>Pseudonocardiaceae</taxon>
        <taxon>Amycolatopsis</taxon>
    </lineage>
</organism>
<feature type="compositionally biased region" description="Pro residues" evidence="1">
    <location>
        <begin position="370"/>
        <end position="384"/>
    </location>
</feature>
<evidence type="ECO:0000313" key="4">
    <source>
        <dbReference type="Proteomes" id="UP000741013"/>
    </source>
</evidence>
<dbReference type="Proteomes" id="UP000741013">
    <property type="component" value="Unassembled WGS sequence"/>
</dbReference>
<name>A0ABS4PSQ5_9PSEU</name>
<gene>
    <name evidence="3" type="ORF">JOM49_003977</name>
</gene>
<keyword evidence="4" id="KW-1185">Reference proteome</keyword>
<keyword evidence="2" id="KW-0812">Transmembrane</keyword>
<evidence type="ECO:0000256" key="2">
    <source>
        <dbReference type="SAM" id="Phobius"/>
    </source>
</evidence>
<feature type="region of interest" description="Disordered" evidence="1">
    <location>
        <begin position="250"/>
        <end position="384"/>
    </location>
</feature>
<comment type="caution">
    <text evidence="3">The sequence shown here is derived from an EMBL/GenBank/DDBJ whole genome shotgun (WGS) entry which is preliminary data.</text>
</comment>
<dbReference type="EMBL" id="JAGGMS010000001">
    <property type="protein sequence ID" value="MBP2182451.1"/>
    <property type="molecule type" value="Genomic_DNA"/>
</dbReference>
<protein>
    <submittedName>
        <fullName evidence="3">Uncharacterized protein</fullName>
    </submittedName>
</protein>
<keyword evidence="2" id="KW-0472">Membrane</keyword>
<feature type="transmembrane region" description="Helical" evidence="2">
    <location>
        <begin position="12"/>
        <end position="29"/>
    </location>
</feature>
<evidence type="ECO:0000313" key="3">
    <source>
        <dbReference type="EMBL" id="MBP2182451.1"/>
    </source>
</evidence>
<evidence type="ECO:0000256" key="1">
    <source>
        <dbReference type="SAM" id="MobiDB-lite"/>
    </source>
</evidence>
<proteinExistence type="predicted"/>
<feature type="compositionally biased region" description="Low complexity" evidence="1">
    <location>
        <begin position="268"/>
        <end position="348"/>
    </location>
</feature>
<feature type="region of interest" description="Disordered" evidence="1">
    <location>
        <begin position="195"/>
        <end position="216"/>
    </location>
</feature>
<dbReference type="RefSeq" id="WP_209665760.1">
    <property type="nucleotide sequence ID" value="NZ_JAGGMS010000001.1"/>
</dbReference>
<feature type="compositionally biased region" description="Low complexity" evidence="1">
    <location>
        <begin position="355"/>
        <end position="369"/>
    </location>
</feature>
<feature type="compositionally biased region" description="Pro residues" evidence="1">
    <location>
        <begin position="256"/>
        <end position="267"/>
    </location>
</feature>
<feature type="compositionally biased region" description="Pro residues" evidence="1">
    <location>
        <begin position="198"/>
        <end position="209"/>
    </location>
</feature>
<keyword evidence="2" id="KW-1133">Transmembrane helix</keyword>
<reference evidence="3 4" key="1">
    <citation type="submission" date="2021-03" db="EMBL/GenBank/DDBJ databases">
        <title>Sequencing the genomes of 1000 actinobacteria strains.</title>
        <authorList>
            <person name="Klenk H.-P."/>
        </authorList>
    </citation>
    <scope>NUCLEOTIDE SEQUENCE [LARGE SCALE GENOMIC DNA]</scope>
    <source>
        <strain evidence="3 4">DSM 45510</strain>
    </source>
</reference>